<gene>
    <name evidence="1" type="ORF">PLOB_00036207</name>
</gene>
<protein>
    <submittedName>
        <fullName evidence="1">Uncharacterized protein</fullName>
    </submittedName>
</protein>
<dbReference type="Proteomes" id="UP001159405">
    <property type="component" value="Unassembled WGS sequence"/>
</dbReference>
<proteinExistence type="predicted"/>
<evidence type="ECO:0000313" key="2">
    <source>
        <dbReference type="Proteomes" id="UP001159405"/>
    </source>
</evidence>
<comment type="caution">
    <text evidence="1">The sequence shown here is derived from an EMBL/GenBank/DDBJ whole genome shotgun (WGS) entry which is preliminary data.</text>
</comment>
<organism evidence="1 2">
    <name type="scientific">Porites lobata</name>
    <dbReference type="NCBI Taxonomy" id="104759"/>
    <lineage>
        <taxon>Eukaryota</taxon>
        <taxon>Metazoa</taxon>
        <taxon>Cnidaria</taxon>
        <taxon>Anthozoa</taxon>
        <taxon>Hexacorallia</taxon>
        <taxon>Scleractinia</taxon>
        <taxon>Fungiina</taxon>
        <taxon>Poritidae</taxon>
        <taxon>Porites</taxon>
    </lineage>
</organism>
<reference evidence="1 2" key="1">
    <citation type="submission" date="2022-05" db="EMBL/GenBank/DDBJ databases">
        <authorList>
            <consortium name="Genoscope - CEA"/>
            <person name="William W."/>
        </authorList>
    </citation>
    <scope>NUCLEOTIDE SEQUENCE [LARGE SCALE GENOMIC DNA]</scope>
</reference>
<sequence length="450" mass="51119">MSLYAFDPELEQKLNDIDEFIRSQCGDELAEGFDQSEWLLPSNAGEAPPQPSSCNVKVAPSNTVSCGARMDELSTHHCSTSQGPEVRVQILNLMDIYDKKTTKTSGKYEYRLGSSEVTIVTHSSEEIKRVRVYVQRCPEAAVRTHDTTGPVELEVDVQHHSQSQTVVSVDLGSVHRTEEGFAVYRLEKSDIVERNKWELVIMIGFHTGIIAAFKSKPFRITTRASQRARNLEEQEDNTMEALEDVLPRTSAQSCDSRTFSTQSCTYPTIASDTSDVVKRVASKLRQEFSKFNLKDDTPCPARKAFRTDPLVLGKVVLRPDTTLDKTKVAMHYNRDMRARYVVEQPDLPNLLKLMNLKANCASSGRRRANGFKTAEEDFWWACGLCFFERRKKSTVKAHVAQRVCQKTSLRKELKQRRKAMGHLKRYSSCDFSSERLEGLENWTWEGPQSV</sequence>
<evidence type="ECO:0000313" key="1">
    <source>
        <dbReference type="EMBL" id="CAH3131650.1"/>
    </source>
</evidence>
<keyword evidence="2" id="KW-1185">Reference proteome</keyword>
<accession>A0ABN8P426</accession>
<dbReference type="EMBL" id="CALNXK010000050">
    <property type="protein sequence ID" value="CAH3131650.1"/>
    <property type="molecule type" value="Genomic_DNA"/>
</dbReference>
<name>A0ABN8P426_9CNID</name>